<keyword evidence="3" id="KW-1185">Reference proteome</keyword>
<keyword evidence="1" id="KW-0812">Transmembrane</keyword>
<comment type="caution">
    <text evidence="2">The sequence shown here is derived from an EMBL/GenBank/DDBJ whole genome shotgun (WGS) entry which is preliminary data.</text>
</comment>
<keyword evidence="1" id="KW-0472">Membrane</keyword>
<organism evidence="2 3">
    <name type="scientific">Triparma laevis f. longispina</name>
    <dbReference type="NCBI Taxonomy" id="1714387"/>
    <lineage>
        <taxon>Eukaryota</taxon>
        <taxon>Sar</taxon>
        <taxon>Stramenopiles</taxon>
        <taxon>Ochrophyta</taxon>
        <taxon>Bolidophyceae</taxon>
        <taxon>Parmales</taxon>
        <taxon>Triparmaceae</taxon>
        <taxon>Triparma</taxon>
    </lineage>
</organism>
<evidence type="ECO:0000256" key="1">
    <source>
        <dbReference type="SAM" id="Phobius"/>
    </source>
</evidence>
<sequence length="148" mass="16081">MPPMSSLTSPSSPLPFILTFFPFILLYLSTISTSRYSLLTSPPPSLSLLSPFTSSTQTLLLNNFKQTFTSPTSIISIYSLEITETTCSTGGLIFSSPTKIYSYCLGSGLIPIGTSLLLPVQTLRGSIKGIKTSSIRQPRGSYKKIKDR</sequence>
<dbReference type="AlphaFoldDB" id="A0A9W7L0Y3"/>
<feature type="transmembrane region" description="Helical" evidence="1">
    <location>
        <begin position="12"/>
        <end position="29"/>
    </location>
</feature>
<protein>
    <submittedName>
        <fullName evidence="2">Uncharacterized protein</fullName>
    </submittedName>
</protein>
<accession>A0A9W7L0Y3</accession>
<proteinExistence type="predicted"/>
<dbReference type="EMBL" id="BRXW01000332">
    <property type="protein sequence ID" value="GMI18395.1"/>
    <property type="molecule type" value="Genomic_DNA"/>
</dbReference>
<evidence type="ECO:0000313" key="2">
    <source>
        <dbReference type="EMBL" id="GMI18395.1"/>
    </source>
</evidence>
<reference evidence="3" key="1">
    <citation type="journal article" date="2023" name="Commun. Biol.">
        <title>Genome analysis of Parmales, the sister group of diatoms, reveals the evolutionary specialization of diatoms from phago-mixotrophs to photoautotrophs.</title>
        <authorList>
            <person name="Ban H."/>
            <person name="Sato S."/>
            <person name="Yoshikawa S."/>
            <person name="Yamada K."/>
            <person name="Nakamura Y."/>
            <person name="Ichinomiya M."/>
            <person name="Sato N."/>
            <person name="Blanc-Mathieu R."/>
            <person name="Endo H."/>
            <person name="Kuwata A."/>
            <person name="Ogata H."/>
        </authorList>
    </citation>
    <scope>NUCLEOTIDE SEQUENCE [LARGE SCALE GENOMIC DNA]</scope>
    <source>
        <strain evidence="3">NIES 3700</strain>
    </source>
</reference>
<keyword evidence="1" id="KW-1133">Transmembrane helix</keyword>
<dbReference type="Proteomes" id="UP001165122">
    <property type="component" value="Unassembled WGS sequence"/>
</dbReference>
<gene>
    <name evidence="2" type="ORF">TrLO_g15665</name>
</gene>
<evidence type="ECO:0000313" key="3">
    <source>
        <dbReference type="Proteomes" id="UP001165122"/>
    </source>
</evidence>
<name>A0A9W7L0Y3_9STRA</name>